<feature type="non-terminal residue" evidence="2">
    <location>
        <position position="93"/>
    </location>
</feature>
<dbReference type="EMBL" id="ML179939">
    <property type="protein sequence ID" value="THU80103.1"/>
    <property type="molecule type" value="Genomic_DNA"/>
</dbReference>
<reference evidence="2 3" key="1">
    <citation type="journal article" date="2019" name="Nat. Ecol. Evol.">
        <title>Megaphylogeny resolves global patterns of mushroom evolution.</title>
        <authorList>
            <person name="Varga T."/>
            <person name="Krizsan K."/>
            <person name="Foldi C."/>
            <person name="Dima B."/>
            <person name="Sanchez-Garcia M."/>
            <person name="Sanchez-Ramirez S."/>
            <person name="Szollosi G.J."/>
            <person name="Szarkandi J.G."/>
            <person name="Papp V."/>
            <person name="Albert L."/>
            <person name="Andreopoulos W."/>
            <person name="Angelini C."/>
            <person name="Antonin V."/>
            <person name="Barry K.W."/>
            <person name="Bougher N.L."/>
            <person name="Buchanan P."/>
            <person name="Buyck B."/>
            <person name="Bense V."/>
            <person name="Catcheside P."/>
            <person name="Chovatia M."/>
            <person name="Cooper J."/>
            <person name="Damon W."/>
            <person name="Desjardin D."/>
            <person name="Finy P."/>
            <person name="Geml J."/>
            <person name="Haridas S."/>
            <person name="Hughes K."/>
            <person name="Justo A."/>
            <person name="Karasinski D."/>
            <person name="Kautmanova I."/>
            <person name="Kiss B."/>
            <person name="Kocsube S."/>
            <person name="Kotiranta H."/>
            <person name="LaButti K.M."/>
            <person name="Lechner B.E."/>
            <person name="Liimatainen K."/>
            <person name="Lipzen A."/>
            <person name="Lukacs Z."/>
            <person name="Mihaltcheva S."/>
            <person name="Morgado L.N."/>
            <person name="Niskanen T."/>
            <person name="Noordeloos M.E."/>
            <person name="Ohm R.A."/>
            <person name="Ortiz-Santana B."/>
            <person name="Ovrebo C."/>
            <person name="Racz N."/>
            <person name="Riley R."/>
            <person name="Savchenko A."/>
            <person name="Shiryaev A."/>
            <person name="Soop K."/>
            <person name="Spirin V."/>
            <person name="Szebenyi C."/>
            <person name="Tomsovsky M."/>
            <person name="Tulloss R.E."/>
            <person name="Uehling J."/>
            <person name="Grigoriev I.V."/>
            <person name="Vagvolgyi C."/>
            <person name="Papp T."/>
            <person name="Martin F.M."/>
            <person name="Miettinen O."/>
            <person name="Hibbett D.S."/>
            <person name="Nagy L.G."/>
        </authorList>
    </citation>
    <scope>NUCLEOTIDE SEQUENCE [LARGE SCALE GENOMIC DNA]</scope>
    <source>
        <strain evidence="2 3">CBS 962.96</strain>
    </source>
</reference>
<gene>
    <name evidence="2" type="ORF">K435DRAFT_623370</name>
</gene>
<keyword evidence="1" id="KW-0472">Membrane</keyword>
<name>A0A4S8KWB6_DENBC</name>
<keyword evidence="3" id="KW-1185">Reference proteome</keyword>
<accession>A0A4S8KWB6</accession>
<feature type="non-terminal residue" evidence="2">
    <location>
        <position position="1"/>
    </location>
</feature>
<keyword evidence="1" id="KW-0812">Transmembrane</keyword>
<dbReference type="Proteomes" id="UP000297245">
    <property type="component" value="Unassembled WGS sequence"/>
</dbReference>
<protein>
    <submittedName>
        <fullName evidence="2">Uncharacterized protein</fullName>
    </submittedName>
</protein>
<dbReference type="OrthoDB" id="3040861at2759"/>
<proteinExistence type="predicted"/>
<evidence type="ECO:0000313" key="3">
    <source>
        <dbReference type="Proteomes" id="UP000297245"/>
    </source>
</evidence>
<evidence type="ECO:0000313" key="2">
    <source>
        <dbReference type="EMBL" id="THU80103.1"/>
    </source>
</evidence>
<feature type="transmembrane region" description="Helical" evidence="1">
    <location>
        <begin position="12"/>
        <end position="29"/>
    </location>
</feature>
<organism evidence="2 3">
    <name type="scientific">Dendrothele bispora (strain CBS 962.96)</name>
    <dbReference type="NCBI Taxonomy" id="1314807"/>
    <lineage>
        <taxon>Eukaryota</taxon>
        <taxon>Fungi</taxon>
        <taxon>Dikarya</taxon>
        <taxon>Basidiomycota</taxon>
        <taxon>Agaricomycotina</taxon>
        <taxon>Agaricomycetes</taxon>
        <taxon>Agaricomycetidae</taxon>
        <taxon>Agaricales</taxon>
        <taxon>Agaricales incertae sedis</taxon>
        <taxon>Dendrothele</taxon>
    </lineage>
</organism>
<evidence type="ECO:0000256" key="1">
    <source>
        <dbReference type="SAM" id="Phobius"/>
    </source>
</evidence>
<dbReference type="AlphaFoldDB" id="A0A4S8KWB6"/>
<keyword evidence="1" id="KW-1133">Transmembrane helix</keyword>
<sequence>EISAWERREIFQLGIGLFNLCIILIWALLHRHYIAARQFGILLLHPDKKRLSGDKPYHHTLLTSLMQIIDGLLLYAWKVESGYSVDDFANRHP</sequence>